<dbReference type="Pfam" id="PF01341">
    <property type="entry name" value="Glyco_hydro_6"/>
    <property type="match status" value="1"/>
</dbReference>
<keyword evidence="1" id="KW-0136">Cellulose degradation</keyword>
<keyword evidence="1" id="KW-0378">Hydrolase</keyword>
<evidence type="ECO:0000256" key="1">
    <source>
        <dbReference type="RuleBase" id="RU361186"/>
    </source>
</evidence>
<dbReference type="Gene3D" id="3.20.20.40">
    <property type="entry name" value="1, 4-beta cellobiohydrolase"/>
    <property type="match status" value="1"/>
</dbReference>
<feature type="region of interest" description="Disordered" evidence="2">
    <location>
        <begin position="44"/>
        <end position="66"/>
    </location>
</feature>
<accession>A0ABX6AMM7</accession>
<proteinExistence type="inferred from homology"/>
<dbReference type="PANTHER" id="PTHR34876">
    <property type="match status" value="1"/>
</dbReference>
<dbReference type="PANTHER" id="PTHR34876:SF4">
    <property type="entry name" value="1,4-BETA-D-GLUCAN CELLOBIOHYDROLASE C-RELATED"/>
    <property type="match status" value="1"/>
</dbReference>
<keyword evidence="1" id="KW-0326">Glycosidase</keyword>
<dbReference type="EMBL" id="CP023700">
    <property type="protein sequence ID" value="QEU89140.1"/>
    <property type="molecule type" value="Genomic_DNA"/>
</dbReference>
<organism evidence="3 4">
    <name type="scientific">Streptomyces viridosporus T7A</name>
    <dbReference type="NCBI Taxonomy" id="665577"/>
    <lineage>
        <taxon>Bacteria</taxon>
        <taxon>Bacillati</taxon>
        <taxon>Actinomycetota</taxon>
        <taxon>Actinomycetes</taxon>
        <taxon>Kitasatosporales</taxon>
        <taxon>Streptomycetaceae</taxon>
        <taxon>Streptomyces</taxon>
    </lineage>
</organism>
<protein>
    <recommendedName>
        <fullName evidence="1">Glucanase</fullName>
        <ecNumber evidence="1">3.2.1.-</ecNumber>
    </recommendedName>
</protein>
<dbReference type="InterPro" id="IPR036434">
    <property type="entry name" value="Beta_cellobiohydrolase_sf"/>
</dbReference>
<dbReference type="InterPro" id="IPR016288">
    <property type="entry name" value="Beta_cellobiohydrolase"/>
</dbReference>
<dbReference type="Proteomes" id="UP000327143">
    <property type="component" value="Chromosome"/>
</dbReference>
<reference evidence="3 4" key="1">
    <citation type="submission" date="2017-09" db="EMBL/GenBank/DDBJ databases">
        <authorList>
            <person name="Lee N."/>
            <person name="Cho B.-K."/>
        </authorList>
    </citation>
    <scope>NUCLEOTIDE SEQUENCE [LARGE SCALE GENOMIC DNA]</scope>
    <source>
        <strain evidence="3 4">ATCC 39115</strain>
    </source>
</reference>
<dbReference type="PRINTS" id="PR00733">
    <property type="entry name" value="GLHYDRLASE6"/>
</dbReference>
<comment type="similarity">
    <text evidence="1">Belongs to the glycosyl hydrolase family 6.</text>
</comment>
<keyword evidence="1" id="KW-0624">Polysaccharide degradation</keyword>
<evidence type="ECO:0000313" key="4">
    <source>
        <dbReference type="Proteomes" id="UP000327143"/>
    </source>
</evidence>
<dbReference type="EC" id="3.2.1.-" evidence="1"/>
<sequence length="247" mass="25394">MFALRHERRVAPLGWWPWRRARGFPGSGERAAVGEGEQDCAGLACPAPGRTEARAPSRRPAGHGGRGGLIVVLEPDSIAQSACLSAGERADRFASPARAGRVLKDADPGARVYFDAGHSGRNAPAEQAGRLRRAGAASAASSDGVFSNVSDFRATADEVAHVRAVLDALGGPPGLGAVIDTSRNGNGAPAGGEWCDRAGRRLGRAPALGTGEPGIDAHLWVKLPGESDGCTGAPGAFTPSYAYELAR</sequence>
<dbReference type="SUPFAM" id="SSF51989">
    <property type="entry name" value="Glycosyl hydrolases family 6, cellulases"/>
    <property type="match status" value="1"/>
</dbReference>
<gene>
    <name evidence="3" type="ORF">CP969_08220</name>
</gene>
<name>A0ABX6AMM7_STRVD</name>
<evidence type="ECO:0000256" key="2">
    <source>
        <dbReference type="SAM" id="MobiDB-lite"/>
    </source>
</evidence>
<keyword evidence="1" id="KW-0119">Carbohydrate metabolism</keyword>
<evidence type="ECO:0000313" key="3">
    <source>
        <dbReference type="EMBL" id="QEU89140.1"/>
    </source>
</evidence>
<keyword evidence="4" id="KW-1185">Reference proteome</keyword>